<proteinExistence type="predicted"/>
<dbReference type="InterPro" id="IPR002889">
    <property type="entry name" value="WSC_carb-bd"/>
</dbReference>
<dbReference type="PROSITE" id="PS51212">
    <property type="entry name" value="WSC"/>
    <property type="match status" value="1"/>
</dbReference>
<evidence type="ECO:0000256" key="2">
    <source>
        <dbReference type="SAM" id="SignalP"/>
    </source>
</evidence>
<feature type="region of interest" description="Disordered" evidence="1">
    <location>
        <begin position="155"/>
        <end position="187"/>
    </location>
</feature>
<sequence>MHFNSIFSALALALPVYSLGVTAGMGCYSDVESFENQGPYTYQSHGYCQDLCSKKDFKIAALTRGTMCYCGNKMPSDSAKVADEKCDALCIGYPGSSCGGKDAFTVIQAAENVGAPASGASTTVTATASTAAGGIIVAPSTAAGAPTGIMTALSSTNTKSAETGSKSTASESGSTSSSPSPSPTFNAAGTVRAGSSLIGAAIAGMGLLL</sequence>
<keyword evidence="5" id="KW-1185">Reference proteome</keyword>
<feature type="chain" id="PRO_5040942623" description="WSC domain-containing protein" evidence="2">
    <location>
        <begin position="21"/>
        <end position="209"/>
    </location>
</feature>
<feature type="compositionally biased region" description="Low complexity" evidence="1">
    <location>
        <begin position="158"/>
        <end position="179"/>
    </location>
</feature>
<protein>
    <recommendedName>
        <fullName evidence="3">WSC domain-containing protein</fullName>
    </recommendedName>
</protein>
<dbReference type="SMART" id="SM00321">
    <property type="entry name" value="WSC"/>
    <property type="match status" value="1"/>
</dbReference>
<dbReference type="EMBL" id="JAPQKL010000006">
    <property type="protein sequence ID" value="KAJ5124171.1"/>
    <property type="molecule type" value="Genomic_DNA"/>
</dbReference>
<feature type="domain" description="WSC" evidence="3">
    <location>
        <begin position="21"/>
        <end position="110"/>
    </location>
</feature>
<dbReference type="AlphaFoldDB" id="A0A9W9GM86"/>
<organism evidence="4 5">
    <name type="scientific">Penicillium bovifimosum</name>
    <dbReference type="NCBI Taxonomy" id="126998"/>
    <lineage>
        <taxon>Eukaryota</taxon>
        <taxon>Fungi</taxon>
        <taxon>Dikarya</taxon>
        <taxon>Ascomycota</taxon>
        <taxon>Pezizomycotina</taxon>
        <taxon>Eurotiomycetes</taxon>
        <taxon>Eurotiomycetidae</taxon>
        <taxon>Eurotiales</taxon>
        <taxon>Aspergillaceae</taxon>
        <taxon>Penicillium</taxon>
    </lineage>
</organism>
<gene>
    <name evidence="4" type="ORF">N7515_007996</name>
</gene>
<name>A0A9W9GM86_9EURO</name>
<accession>A0A9W9GM86</accession>
<evidence type="ECO:0000313" key="4">
    <source>
        <dbReference type="EMBL" id="KAJ5124171.1"/>
    </source>
</evidence>
<dbReference type="Proteomes" id="UP001149079">
    <property type="component" value="Unassembled WGS sequence"/>
</dbReference>
<keyword evidence="2" id="KW-0732">Signal</keyword>
<feature type="signal peptide" evidence="2">
    <location>
        <begin position="1"/>
        <end position="20"/>
    </location>
</feature>
<dbReference type="OrthoDB" id="2019572at2759"/>
<comment type="caution">
    <text evidence="4">The sequence shown here is derived from an EMBL/GenBank/DDBJ whole genome shotgun (WGS) entry which is preliminary data.</text>
</comment>
<dbReference type="GeneID" id="81407910"/>
<dbReference type="RefSeq" id="XP_056518570.1">
    <property type="nucleotide sequence ID" value="XM_056668740.1"/>
</dbReference>
<evidence type="ECO:0000259" key="3">
    <source>
        <dbReference type="PROSITE" id="PS51212"/>
    </source>
</evidence>
<evidence type="ECO:0000256" key="1">
    <source>
        <dbReference type="SAM" id="MobiDB-lite"/>
    </source>
</evidence>
<dbReference type="Pfam" id="PF01822">
    <property type="entry name" value="WSC"/>
    <property type="match status" value="1"/>
</dbReference>
<evidence type="ECO:0000313" key="5">
    <source>
        <dbReference type="Proteomes" id="UP001149079"/>
    </source>
</evidence>
<reference evidence="4" key="2">
    <citation type="journal article" date="2023" name="IMA Fungus">
        <title>Comparative genomic study of the Penicillium genus elucidates a diverse pangenome and 15 lateral gene transfer events.</title>
        <authorList>
            <person name="Petersen C."/>
            <person name="Sorensen T."/>
            <person name="Nielsen M.R."/>
            <person name="Sondergaard T.E."/>
            <person name="Sorensen J.L."/>
            <person name="Fitzpatrick D.A."/>
            <person name="Frisvad J.C."/>
            <person name="Nielsen K.L."/>
        </authorList>
    </citation>
    <scope>NUCLEOTIDE SEQUENCE</scope>
    <source>
        <strain evidence="4">IBT 22155</strain>
    </source>
</reference>
<reference evidence="4" key="1">
    <citation type="submission" date="2022-11" db="EMBL/GenBank/DDBJ databases">
        <authorList>
            <person name="Petersen C."/>
        </authorList>
    </citation>
    <scope>NUCLEOTIDE SEQUENCE</scope>
    <source>
        <strain evidence="4">IBT 22155</strain>
    </source>
</reference>